<dbReference type="Gene3D" id="1.25.40.10">
    <property type="entry name" value="Tetratricopeptide repeat domain"/>
    <property type="match status" value="1"/>
</dbReference>
<dbReference type="InterPro" id="IPR022642">
    <property type="entry name" value="CheR_C"/>
</dbReference>
<dbReference type="SMART" id="SM00028">
    <property type="entry name" value="TPR"/>
    <property type="match status" value="2"/>
</dbReference>
<dbReference type="SMART" id="SM00138">
    <property type="entry name" value="MeTrc"/>
    <property type="match status" value="1"/>
</dbReference>
<dbReference type="EC" id="2.1.1.80" evidence="5"/>
<dbReference type="Pfam" id="PF01739">
    <property type="entry name" value="CheR"/>
    <property type="match status" value="1"/>
</dbReference>
<name>Q1K479_DESA6</name>
<dbReference type="SUPFAM" id="SSF53335">
    <property type="entry name" value="S-adenosyl-L-methionine-dependent methyltransferases"/>
    <property type="match status" value="1"/>
</dbReference>
<dbReference type="InterPro" id="IPR011990">
    <property type="entry name" value="TPR-like_helical_dom_sf"/>
</dbReference>
<dbReference type="AlphaFoldDB" id="Q1K479"/>
<dbReference type="GO" id="GO:0032259">
    <property type="term" value="P:methylation"/>
    <property type="evidence" value="ECO:0007669"/>
    <property type="project" value="UniProtKB-KW"/>
</dbReference>
<dbReference type="Gene3D" id="3.40.50.150">
    <property type="entry name" value="Vaccinia Virus protein VP39"/>
    <property type="match status" value="1"/>
</dbReference>
<protein>
    <submittedName>
        <fullName evidence="5">MCP methyltransferase, CheR-type</fullName>
        <ecNumber evidence="5">2.1.1.80</ecNumber>
    </submittedName>
</protein>
<evidence type="ECO:0000259" key="4">
    <source>
        <dbReference type="PROSITE" id="PS50123"/>
    </source>
</evidence>
<dbReference type="InterPro" id="IPR000780">
    <property type="entry name" value="CheR_MeTrfase"/>
</dbReference>
<feature type="domain" description="CheR-type methyltransferase" evidence="4">
    <location>
        <begin position="1"/>
        <end position="260"/>
    </location>
</feature>
<evidence type="ECO:0000256" key="2">
    <source>
        <dbReference type="ARBA" id="ARBA00022679"/>
    </source>
</evidence>
<keyword evidence="6" id="KW-1185">Reference proteome</keyword>
<dbReference type="SUPFAM" id="SSF47757">
    <property type="entry name" value="Chemotaxis receptor methyltransferase CheR, N-terminal domain"/>
    <property type="match status" value="1"/>
</dbReference>
<dbReference type="GO" id="GO:0008983">
    <property type="term" value="F:protein-glutamate O-methyltransferase activity"/>
    <property type="evidence" value="ECO:0007669"/>
    <property type="project" value="UniProtKB-EC"/>
</dbReference>
<evidence type="ECO:0000313" key="5">
    <source>
        <dbReference type="EMBL" id="EAT17224.1"/>
    </source>
</evidence>
<gene>
    <name evidence="5" type="ORF">Dace_3090</name>
</gene>
<dbReference type="RefSeq" id="WP_005997456.1">
    <property type="nucleotide sequence ID" value="NZ_AAEW02000001.1"/>
</dbReference>
<dbReference type="InterPro" id="IPR050903">
    <property type="entry name" value="Bact_Chemotaxis_MeTrfase"/>
</dbReference>
<dbReference type="Proteomes" id="UP000005695">
    <property type="component" value="Unassembled WGS sequence"/>
</dbReference>
<organism evidence="5 6">
    <name type="scientific">Desulfuromonas acetoxidans (strain DSM 684 / 11070)</name>
    <dbReference type="NCBI Taxonomy" id="281689"/>
    <lineage>
        <taxon>Bacteria</taxon>
        <taxon>Pseudomonadati</taxon>
        <taxon>Thermodesulfobacteriota</taxon>
        <taxon>Desulfuromonadia</taxon>
        <taxon>Desulfuromonadales</taxon>
        <taxon>Desulfuromonadaceae</taxon>
        <taxon>Desulfuromonas</taxon>
    </lineage>
</organism>
<dbReference type="Pfam" id="PF13181">
    <property type="entry name" value="TPR_8"/>
    <property type="match status" value="1"/>
</dbReference>
<reference evidence="5" key="2">
    <citation type="submission" date="2006-05" db="EMBL/GenBank/DDBJ databases">
        <title>Sequencing of the draft genome and assembly of Desulfuromonas acetoxidans DSM 684.</title>
        <authorList>
            <consortium name="US DOE Joint Genome Institute (JGI-PGF)"/>
            <person name="Copeland A."/>
            <person name="Lucas S."/>
            <person name="Lapidus A."/>
            <person name="Barry K."/>
            <person name="Detter J.C."/>
            <person name="Glavina del Rio T."/>
            <person name="Hammon N."/>
            <person name="Israni S."/>
            <person name="Dalin E."/>
            <person name="Tice H."/>
            <person name="Bruce D."/>
            <person name="Pitluck S."/>
            <person name="Richardson P."/>
        </authorList>
    </citation>
    <scope>NUCLEOTIDE SEQUENCE [LARGE SCALE GENOMIC DNA]</scope>
    <source>
        <strain evidence="5">DSM 684</strain>
    </source>
</reference>
<keyword evidence="3" id="KW-0949">S-adenosyl-L-methionine</keyword>
<dbReference type="PANTHER" id="PTHR24422:SF19">
    <property type="entry name" value="CHEMOTAXIS PROTEIN METHYLTRANSFERASE"/>
    <property type="match status" value="1"/>
</dbReference>
<dbReference type="InterPro" id="IPR019734">
    <property type="entry name" value="TPR_rpt"/>
</dbReference>
<dbReference type="InterPro" id="IPR029063">
    <property type="entry name" value="SAM-dependent_MTases_sf"/>
</dbReference>
<dbReference type="PANTHER" id="PTHR24422">
    <property type="entry name" value="CHEMOTAXIS PROTEIN METHYLTRANSFERASE"/>
    <property type="match status" value="1"/>
</dbReference>
<dbReference type="PROSITE" id="PS50123">
    <property type="entry name" value="CHER"/>
    <property type="match status" value="1"/>
</dbReference>
<accession>Q1K479</accession>
<sequence>MDGAQVVSPETCYELSAFVHKRFGMFFPPERHNDLLRAVSRACDESGFSDPQAYVDWVLAALHSDKELEPLVTSLTIGETYFFRDPGLFAALREVVVPQRVRQAREAKTLRVWSAGCSTGEEPYSIAMLLDHYGLINSDWSVDLLATDVNVKSLRHARKGIYSRWSFRGLSEPMQQRYFDAVDDHHWQLKEVIRQRVDFSYLNLAAPPFRISDDARCRCDIILCRNVLMYFSRELREQILAELTRMLDDGGWLVVSPSEAGLVAVDGLHSVHINGMVLHRKGIGEVTRPVSRPVLPKRVTPREKSPPKVSVPPVKAAKAAVKPARTAAPPDEPLVSVELCADLVEQGAYAQAMTQLENLLAQCQPDRREQARINLLLAKCHANIGHTDLAQENLEQALRLDQMNPVAHYLSGVIALEEHDVDQARHSLERALYLDEDYIMAQLTMGMLQGQCGDVVQQKKSFARIHLLLDRLADDEVIPDSGGMTVSHLRLSLKN</sequence>
<evidence type="ECO:0000256" key="3">
    <source>
        <dbReference type="ARBA" id="ARBA00022691"/>
    </source>
</evidence>
<evidence type="ECO:0000256" key="1">
    <source>
        <dbReference type="ARBA" id="ARBA00022603"/>
    </source>
</evidence>
<proteinExistence type="predicted"/>
<comment type="caution">
    <text evidence="5">The sequence shown here is derived from an EMBL/GenBank/DDBJ whole genome shotgun (WGS) entry which is preliminary data.</text>
</comment>
<keyword evidence="1 5" id="KW-0489">Methyltransferase</keyword>
<dbReference type="EMBL" id="AAEW02000001">
    <property type="protein sequence ID" value="EAT17224.1"/>
    <property type="molecule type" value="Genomic_DNA"/>
</dbReference>
<dbReference type="SUPFAM" id="SSF48452">
    <property type="entry name" value="TPR-like"/>
    <property type="match status" value="1"/>
</dbReference>
<reference evidence="5" key="1">
    <citation type="submission" date="2006-05" db="EMBL/GenBank/DDBJ databases">
        <title>Annotation of the draft genome assembly of Desulfuromonas acetoxidans DSM 684.</title>
        <authorList>
            <consortium name="US DOE Joint Genome Institute (JGI-ORNL)"/>
            <person name="Larimer F."/>
            <person name="Land M."/>
            <person name="Hauser L."/>
        </authorList>
    </citation>
    <scope>NUCLEOTIDE SEQUENCE [LARGE SCALE GENOMIC DNA]</scope>
    <source>
        <strain evidence="5">DSM 684</strain>
    </source>
</reference>
<evidence type="ECO:0000313" key="6">
    <source>
        <dbReference type="Proteomes" id="UP000005695"/>
    </source>
</evidence>
<dbReference type="OrthoDB" id="9786165at2"/>
<dbReference type="PRINTS" id="PR00996">
    <property type="entry name" value="CHERMTFRASE"/>
</dbReference>
<keyword evidence="2 5" id="KW-0808">Transferase</keyword>